<accession>A0A5E4FNN1</accession>
<evidence type="ECO:0000313" key="3">
    <source>
        <dbReference type="Proteomes" id="UP000327085"/>
    </source>
</evidence>
<dbReference type="AlphaFoldDB" id="A0A5E4FNN1"/>
<proteinExistence type="predicted"/>
<dbReference type="EMBL" id="CABIKO010000156">
    <property type="protein sequence ID" value="VVA29062.1"/>
    <property type="molecule type" value="Genomic_DNA"/>
</dbReference>
<dbReference type="InterPro" id="IPR011205">
    <property type="entry name" value="UCP015417_vWA"/>
</dbReference>
<dbReference type="PANTHER" id="PTHR31373">
    <property type="entry name" value="OS06G0652100 PROTEIN"/>
    <property type="match status" value="1"/>
</dbReference>
<dbReference type="PANTHER" id="PTHR31373:SF17">
    <property type="entry name" value="OS06G0652100 PROTEIN"/>
    <property type="match status" value="1"/>
</dbReference>
<dbReference type="InParanoid" id="A0A5E4FNN1"/>
<name>A0A5E4FNN1_PRUDU</name>
<feature type="region of interest" description="Disordered" evidence="1">
    <location>
        <begin position="85"/>
        <end position="114"/>
    </location>
</feature>
<reference evidence="3" key="1">
    <citation type="journal article" date="2020" name="Plant J.">
        <title>Transposons played a major role in the diversification between the closely related almond and peach genomes: results from the almond genome sequence.</title>
        <authorList>
            <person name="Alioto T."/>
            <person name="Alexiou K.G."/>
            <person name="Bardil A."/>
            <person name="Barteri F."/>
            <person name="Castanera R."/>
            <person name="Cruz F."/>
            <person name="Dhingra A."/>
            <person name="Duval H."/>
            <person name="Fernandez I Marti A."/>
            <person name="Frias L."/>
            <person name="Galan B."/>
            <person name="Garcia J.L."/>
            <person name="Howad W."/>
            <person name="Gomez-Garrido J."/>
            <person name="Gut M."/>
            <person name="Julca I."/>
            <person name="Morata J."/>
            <person name="Puigdomenech P."/>
            <person name="Ribeca P."/>
            <person name="Rubio Cabetas M.J."/>
            <person name="Vlasova A."/>
            <person name="Wirthensohn M."/>
            <person name="Garcia-Mas J."/>
            <person name="Gabaldon T."/>
            <person name="Casacuberta J.M."/>
            <person name="Arus P."/>
        </authorList>
    </citation>
    <scope>NUCLEOTIDE SEQUENCE [LARGE SCALE GENOMIC DNA]</scope>
    <source>
        <strain evidence="3">cv. Texas</strain>
    </source>
</reference>
<sequence length="114" mass="13266">MPENPTPHNHPKKQFCNLPSIAPPFGSFYDLLEILYRLIEQGQDAAERLHCDPDYKLLHDRVMDVFMEQLKSDIDKFKQHKLDLKPSDYITDGDEDNDDDEEEDDKDGTLDAET</sequence>
<dbReference type="Proteomes" id="UP000327085">
    <property type="component" value="Chromosome 8"/>
</dbReference>
<protein>
    <submittedName>
        <fullName evidence="2">PREDICTED: LOC18787508</fullName>
    </submittedName>
</protein>
<feature type="compositionally biased region" description="Acidic residues" evidence="1">
    <location>
        <begin position="91"/>
        <end position="114"/>
    </location>
</feature>
<evidence type="ECO:0000313" key="2">
    <source>
        <dbReference type="EMBL" id="VVA29062.1"/>
    </source>
</evidence>
<gene>
    <name evidence="2" type="ORF">ALMOND_2B032371</name>
</gene>
<dbReference type="Gramene" id="VVA29062">
    <property type="protein sequence ID" value="VVA29062"/>
    <property type="gene ID" value="Prudul26B032371"/>
</dbReference>
<organism evidence="2 3">
    <name type="scientific">Prunus dulcis</name>
    <name type="common">Almond</name>
    <name type="synonym">Amygdalus dulcis</name>
    <dbReference type="NCBI Taxonomy" id="3755"/>
    <lineage>
        <taxon>Eukaryota</taxon>
        <taxon>Viridiplantae</taxon>
        <taxon>Streptophyta</taxon>
        <taxon>Embryophyta</taxon>
        <taxon>Tracheophyta</taxon>
        <taxon>Spermatophyta</taxon>
        <taxon>Magnoliopsida</taxon>
        <taxon>eudicotyledons</taxon>
        <taxon>Gunneridae</taxon>
        <taxon>Pentapetalae</taxon>
        <taxon>rosids</taxon>
        <taxon>fabids</taxon>
        <taxon>Rosales</taxon>
        <taxon>Rosaceae</taxon>
        <taxon>Amygdaloideae</taxon>
        <taxon>Amygdaleae</taxon>
        <taxon>Prunus</taxon>
    </lineage>
</organism>
<evidence type="ECO:0000256" key="1">
    <source>
        <dbReference type="SAM" id="MobiDB-lite"/>
    </source>
</evidence>